<dbReference type="InterPro" id="IPR002696">
    <property type="entry name" value="Membr_insert_effic_factor_YidD"/>
</dbReference>
<name>A0A1B4XJU9_9GAMM</name>
<comment type="similarity">
    <text evidence="1">Belongs to the UPF0161 family.</text>
</comment>
<evidence type="ECO:0000313" key="3">
    <source>
        <dbReference type="EMBL" id="BAV35087.1"/>
    </source>
</evidence>
<keyword evidence="4" id="KW-1185">Reference proteome</keyword>
<keyword evidence="1" id="KW-1003">Cell membrane</keyword>
<reference evidence="3 4" key="1">
    <citation type="submission" date="2015-05" db="EMBL/GenBank/DDBJ databases">
        <title>Complete genome sequence of a sulfur-oxidizing gammaproteobacterium strain HA5.</title>
        <authorList>
            <person name="Miura A."/>
            <person name="Kojima H."/>
            <person name="Fukui M."/>
        </authorList>
    </citation>
    <scope>NUCLEOTIDE SEQUENCE [LARGE SCALE GENOMIC DNA]</scope>
    <source>
        <strain evidence="3 4">HA5</strain>
    </source>
</reference>
<dbReference type="AlphaFoldDB" id="A0A1B4XJU9"/>
<feature type="region of interest" description="Disordered" evidence="2">
    <location>
        <begin position="64"/>
        <end position="83"/>
    </location>
</feature>
<dbReference type="Pfam" id="PF01809">
    <property type="entry name" value="YidD"/>
    <property type="match status" value="1"/>
</dbReference>
<dbReference type="HAMAP" id="MF_00386">
    <property type="entry name" value="UPF0161_YidD"/>
    <property type="match status" value="1"/>
</dbReference>
<dbReference type="NCBIfam" id="TIGR00278">
    <property type="entry name" value="membrane protein insertion efficiency factor YidD"/>
    <property type="match status" value="1"/>
</dbReference>
<evidence type="ECO:0000256" key="1">
    <source>
        <dbReference type="HAMAP-Rule" id="MF_00386"/>
    </source>
</evidence>
<dbReference type="KEGG" id="slim:SCL_2810"/>
<accession>A0A1B4XJU9</accession>
<comment type="subcellular location">
    <subcellularLocation>
        <location evidence="1">Cell membrane</location>
        <topology evidence="1">Peripheral membrane protein</topology>
        <orientation evidence="1">Cytoplasmic side</orientation>
    </subcellularLocation>
</comment>
<dbReference type="SMART" id="SM01234">
    <property type="entry name" value="Haemolytic"/>
    <property type="match status" value="1"/>
</dbReference>
<dbReference type="EMBL" id="AP014879">
    <property type="protein sequence ID" value="BAV35087.1"/>
    <property type="molecule type" value="Genomic_DNA"/>
</dbReference>
<keyword evidence="1" id="KW-0472">Membrane</keyword>
<dbReference type="InParanoid" id="A0A1B4XJU9"/>
<dbReference type="OrthoDB" id="9801753at2"/>
<dbReference type="RefSeq" id="WP_096361769.1">
    <property type="nucleotide sequence ID" value="NZ_AP014879.1"/>
</dbReference>
<dbReference type="PANTHER" id="PTHR33383">
    <property type="entry name" value="MEMBRANE PROTEIN INSERTION EFFICIENCY FACTOR-RELATED"/>
    <property type="match status" value="1"/>
</dbReference>
<evidence type="ECO:0000256" key="2">
    <source>
        <dbReference type="SAM" id="MobiDB-lite"/>
    </source>
</evidence>
<evidence type="ECO:0000313" key="4">
    <source>
        <dbReference type="Proteomes" id="UP000243180"/>
    </source>
</evidence>
<organism evidence="3 4">
    <name type="scientific">Sulfuricaulis limicola</name>
    <dbReference type="NCBI Taxonomy" id="1620215"/>
    <lineage>
        <taxon>Bacteria</taxon>
        <taxon>Pseudomonadati</taxon>
        <taxon>Pseudomonadota</taxon>
        <taxon>Gammaproteobacteria</taxon>
        <taxon>Acidiferrobacterales</taxon>
        <taxon>Acidiferrobacteraceae</taxon>
        <taxon>Sulfuricaulis</taxon>
    </lineage>
</organism>
<proteinExistence type="inferred from homology"/>
<dbReference type="PROSITE" id="PS51257">
    <property type="entry name" value="PROKAR_LIPOPROTEIN"/>
    <property type="match status" value="1"/>
</dbReference>
<gene>
    <name evidence="3" type="ORF">SCL_2810</name>
</gene>
<sequence length="83" mass="9532">MQKILIALIRAYRYLLSPWFGQACRFHPSCSHYALESIEIHGSARGSWLALRRLLRCHPWHAGGYDPVPPVTHSHSDHAHRHG</sequence>
<comment type="function">
    <text evidence="1">Could be involved in insertion of integral membrane proteins into the membrane.</text>
</comment>
<dbReference type="Proteomes" id="UP000243180">
    <property type="component" value="Chromosome"/>
</dbReference>
<dbReference type="FunCoup" id="A0A1B4XJU9">
    <property type="interactions" value="288"/>
</dbReference>
<protein>
    <recommendedName>
        <fullName evidence="1">Putative membrane protein insertion efficiency factor</fullName>
    </recommendedName>
</protein>
<dbReference type="GO" id="GO:0005886">
    <property type="term" value="C:plasma membrane"/>
    <property type="evidence" value="ECO:0007669"/>
    <property type="project" value="UniProtKB-SubCell"/>
</dbReference>
<dbReference type="PANTHER" id="PTHR33383:SF1">
    <property type="entry name" value="MEMBRANE PROTEIN INSERTION EFFICIENCY FACTOR-RELATED"/>
    <property type="match status" value="1"/>
</dbReference>